<organism evidence="4 5">
    <name type="scientific">Oleidesulfovibrio alaskensis (strain ATCC BAA-1058 / DSM 17464 / G20)</name>
    <name type="common">Desulfovibrio alaskensis</name>
    <dbReference type="NCBI Taxonomy" id="207559"/>
    <lineage>
        <taxon>Bacteria</taxon>
        <taxon>Pseudomonadati</taxon>
        <taxon>Thermodesulfobacteriota</taxon>
        <taxon>Desulfovibrionia</taxon>
        <taxon>Desulfovibrionales</taxon>
        <taxon>Desulfovibrionaceae</taxon>
        <taxon>Oleidesulfovibrio</taxon>
    </lineage>
</organism>
<dbReference type="eggNOG" id="COG1611">
    <property type="taxonomic scope" value="Bacteria"/>
</dbReference>
<dbReference type="InterPro" id="IPR031100">
    <property type="entry name" value="LOG_fam"/>
</dbReference>
<sequence>MHTINSVCVYCGSNPGLRTEYMDTARQLGKTLAMRRMTLVYGGSATGLMGAVADGVLEHGGRAVGVIPARIAGRIGHSGLTERHVVETMHERKQRMCDLADAFIALPGGIGTLEEVFEMLTWAQLGFHHKPVGLLNVQGYYDGLVQFTRHMQDERFIKQDHRDMLLVAQNAAALLDRMAAWQPVCSPKWFDEALAKS</sequence>
<evidence type="ECO:0000256" key="3">
    <source>
        <dbReference type="RuleBase" id="RU363015"/>
    </source>
</evidence>
<dbReference type="EC" id="3.2.2.n1" evidence="3"/>
<dbReference type="PANTHER" id="PTHR31223:SF70">
    <property type="entry name" value="LOG FAMILY PROTEIN YJL055W"/>
    <property type="match status" value="1"/>
</dbReference>
<gene>
    <name evidence="4" type="ordered locus">Dde_3473</name>
</gene>
<dbReference type="PANTHER" id="PTHR31223">
    <property type="entry name" value="LOG FAMILY PROTEIN YJL055W"/>
    <property type="match status" value="1"/>
</dbReference>
<dbReference type="GO" id="GO:0009691">
    <property type="term" value="P:cytokinin biosynthetic process"/>
    <property type="evidence" value="ECO:0007669"/>
    <property type="project" value="UniProtKB-UniRule"/>
</dbReference>
<dbReference type="AlphaFoldDB" id="Q30VN0"/>
<keyword evidence="5" id="KW-1185">Reference proteome</keyword>
<dbReference type="SUPFAM" id="SSF102405">
    <property type="entry name" value="MCP/YpsA-like"/>
    <property type="match status" value="1"/>
</dbReference>
<evidence type="ECO:0000256" key="1">
    <source>
        <dbReference type="ARBA" id="ARBA00000274"/>
    </source>
</evidence>
<reference evidence="4 5" key="1">
    <citation type="journal article" date="2011" name="J. Bacteriol.">
        <title>Complete genome sequence and updated annotation of Desulfovibrio alaskensis G20.</title>
        <authorList>
            <person name="Hauser L.J."/>
            <person name="Land M.L."/>
            <person name="Brown S.D."/>
            <person name="Larimer F."/>
            <person name="Keller K.L."/>
            <person name="Rapp-Giles B.J."/>
            <person name="Price M.N."/>
            <person name="Lin M."/>
            <person name="Bruce D.C."/>
            <person name="Detter J.C."/>
            <person name="Tapia R."/>
            <person name="Han C.S."/>
            <person name="Goodwin L.A."/>
            <person name="Cheng J.F."/>
            <person name="Pitluck S."/>
            <person name="Copeland A."/>
            <person name="Lucas S."/>
            <person name="Nolan M."/>
            <person name="Lapidus A.L."/>
            <person name="Palumbo A.V."/>
            <person name="Wall J.D."/>
        </authorList>
    </citation>
    <scope>NUCLEOTIDE SEQUENCE [LARGE SCALE GENOMIC DNA]</scope>
    <source>
        <strain evidence="5">ATCC BAA 1058 / DSM 17464 / G20</strain>
    </source>
</reference>
<evidence type="ECO:0000313" key="5">
    <source>
        <dbReference type="Proteomes" id="UP000002710"/>
    </source>
</evidence>
<keyword evidence="3" id="KW-0203">Cytokinin biosynthesis</keyword>
<dbReference type="NCBIfam" id="TIGR00730">
    <property type="entry name" value="Rossman fold protein, TIGR00730 family"/>
    <property type="match status" value="1"/>
</dbReference>
<comment type="similarity">
    <text evidence="2 3">Belongs to the LOG family.</text>
</comment>
<dbReference type="STRING" id="207559.Dde_3473"/>
<accession>Q30VN0</accession>
<name>Q30VN0_OLEA2</name>
<dbReference type="Pfam" id="PF03641">
    <property type="entry name" value="Lysine_decarbox"/>
    <property type="match status" value="1"/>
</dbReference>
<proteinExistence type="inferred from homology"/>
<dbReference type="EMBL" id="CP000112">
    <property type="protein sequence ID" value="ABB40266.1"/>
    <property type="molecule type" value="Genomic_DNA"/>
</dbReference>
<dbReference type="Proteomes" id="UP000002710">
    <property type="component" value="Chromosome"/>
</dbReference>
<evidence type="ECO:0000313" key="4">
    <source>
        <dbReference type="EMBL" id="ABB40266.1"/>
    </source>
</evidence>
<dbReference type="KEGG" id="dde:Dde_3473"/>
<dbReference type="GO" id="GO:0005829">
    <property type="term" value="C:cytosol"/>
    <property type="evidence" value="ECO:0007669"/>
    <property type="project" value="TreeGrafter"/>
</dbReference>
<dbReference type="HOGENOM" id="CLU_058336_4_2_7"/>
<evidence type="ECO:0000256" key="2">
    <source>
        <dbReference type="ARBA" id="ARBA00006763"/>
    </source>
</evidence>
<dbReference type="InterPro" id="IPR005269">
    <property type="entry name" value="LOG"/>
</dbReference>
<protein>
    <recommendedName>
        <fullName evidence="3">Cytokinin riboside 5'-monophosphate phosphoribohydrolase</fullName>
        <ecNumber evidence="3">3.2.2.n1</ecNumber>
    </recommendedName>
</protein>
<keyword evidence="3" id="KW-0378">Hydrolase</keyword>
<dbReference type="RefSeq" id="WP_011369171.1">
    <property type="nucleotide sequence ID" value="NC_007519.1"/>
</dbReference>
<dbReference type="GO" id="GO:0008714">
    <property type="term" value="F:AMP nucleosidase activity"/>
    <property type="evidence" value="ECO:0007669"/>
    <property type="project" value="UniProtKB-EC"/>
</dbReference>
<comment type="catalytic activity">
    <reaction evidence="1">
        <text>AMP + H2O = D-ribose 5-phosphate + adenine</text>
        <dbReference type="Rhea" id="RHEA:20129"/>
        <dbReference type="ChEBI" id="CHEBI:15377"/>
        <dbReference type="ChEBI" id="CHEBI:16708"/>
        <dbReference type="ChEBI" id="CHEBI:78346"/>
        <dbReference type="ChEBI" id="CHEBI:456215"/>
        <dbReference type="EC" id="3.2.2.4"/>
    </reaction>
</comment>
<dbReference type="Gene3D" id="3.40.50.450">
    <property type="match status" value="1"/>
</dbReference>